<dbReference type="InterPro" id="IPR036249">
    <property type="entry name" value="Thioredoxin-like_sf"/>
</dbReference>
<feature type="domain" description="Thioredoxin" evidence="7">
    <location>
        <begin position="7"/>
        <end position="127"/>
    </location>
</feature>
<evidence type="ECO:0000256" key="1">
    <source>
        <dbReference type="ARBA" id="ARBA00008987"/>
    </source>
</evidence>
<reference evidence="8 9" key="1">
    <citation type="journal article" date="2010" name="Science">
        <title>Genomic comparison of the ants Camponotus floridanus and Harpegnathos saltator.</title>
        <authorList>
            <person name="Bonasio R."/>
            <person name="Zhang G."/>
            <person name="Ye C."/>
            <person name="Mutti N.S."/>
            <person name="Fang X."/>
            <person name="Qin N."/>
            <person name="Donahue G."/>
            <person name="Yang P."/>
            <person name="Li Q."/>
            <person name="Li C."/>
            <person name="Zhang P."/>
            <person name="Huang Z."/>
            <person name="Berger S.L."/>
            <person name="Reinberg D."/>
            <person name="Wang J."/>
            <person name="Liebig J."/>
        </authorList>
    </citation>
    <scope>NUCLEOTIDE SEQUENCE [LARGE SCALE GENOMIC DNA]</scope>
    <source>
        <strain evidence="8 9">Hsal</strain>
    </source>
</reference>
<dbReference type="GO" id="GO:0015035">
    <property type="term" value="F:protein-disulfide reductase activity"/>
    <property type="evidence" value="ECO:0007669"/>
    <property type="project" value="UniProtKB-UniRule"/>
</dbReference>
<dbReference type="SUPFAM" id="SSF52833">
    <property type="entry name" value="Thioredoxin-like"/>
    <property type="match status" value="1"/>
</dbReference>
<dbReference type="PROSITE" id="PS00194">
    <property type="entry name" value="THIOREDOXIN_1"/>
    <property type="match status" value="1"/>
</dbReference>
<evidence type="ECO:0000256" key="5">
    <source>
        <dbReference type="ARBA" id="ARBA00023284"/>
    </source>
</evidence>
<dbReference type="NCBIfam" id="TIGR01068">
    <property type="entry name" value="thioredoxin"/>
    <property type="match status" value="1"/>
</dbReference>
<dbReference type="PROSITE" id="PS51352">
    <property type="entry name" value="THIOREDOXIN_2"/>
    <property type="match status" value="1"/>
</dbReference>
<dbReference type="PANTHER" id="PTHR45663">
    <property type="entry name" value="GEO12009P1"/>
    <property type="match status" value="1"/>
</dbReference>
<comment type="similarity">
    <text evidence="1">Belongs to the thioredoxin family.</text>
</comment>
<keyword evidence="4" id="KW-1015">Disulfide bond</keyword>
<dbReference type="SUPFAM" id="SSF48452">
    <property type="entry name" value="TPR-like"/>
    <property type="match status" value="1"/>
</dbReference>
<dbReference type="FunFam" id="3.40.30.10:FF:000001">
    <property type="entry name" value="Thioredoxin"/>
    <property type="match status" value="1"/>
</dbReference>
<reference evidence="8 9" key="2">
    <citation type="journal article" date="2016" name="Sci. Rep.">
        <title>The genome of Rhizobiales bacteria in predatory ants reveals urease gene functions but no genes for nitrogen fixation.</title>
        <authorList>
            <person name="Neuvonen M.M."/>
            <person name="Tamarit D."/>
            <person name="Naslund K."/>
            <person name="Liebig J."/>
            <person name="Feldhaar H."/>
            <person name="Moran N.A."/>
            <person name="Guy L."/>
            <person name="Andersson S.G."/>
        </authorList>
    </citation>
    <scope>NUCLEOTIDE SEQUENCE [LARGE SCALE GENOMIC DNA]</scope>
    <source>
        <strain evidence="8 9">Hsal</strain>
    </source>
</reference>
<dbReference type="Pfam" id="PF14559">
    <property type="entry name" value="TPR_19"/>
    <property type="match status" value="1"/>
</dbReference>
<evidence type="ECO:0000256" key="2">
    <source>
        <dbReference type="ARBA" id="ARBA00022448"/>
    </source>
</evidence>
<dbReference type="InterPro" id="IPR017937">
    <property type="entry name" value="Thioredoxin_CS"/>
</dbReference>
<dbReference type="PRINTS" id="PR00421">
    <property type="entry name" value="THIOREDOXIN"/>
</dbReference>
<evidence type="ECO:0000256" key="3">
    <source>
        <dbReference type="ARBA" id="ARBA00022982"/>
    </source>
</evidence>
<dbReference type="Pfam" id="PF00085">
    <property type="entry name" value="Thioredoxin"/>
    <property type="match status" value="1"/>
</dbReference>
<dbReference type="InterPro" id="IPR011990">
    <property type="entry name" value="TPR-like_helical_dom_sf"/>
</dbReference>
<keyword evidence="3" id="KW-0249">Electron transport</keyword>
<dbReference type="Pfam" id="PF14561">
    <property type="entry name" value="TPR_20"/>
    <property type="match status" value="1"/>
</dbReference>
<proteinExistence type="inferred from homology"/>
<name>A0A1U9JT59_9HYPH</name>
<keyword evidence="9" id="KW-1185">Reference proteome</keyword>
<dbReference type="InterPro" id="IPR013766">
    <property type="entry name" value="Thioredoxin_domain"/>
</dbReference>
<dbReference type="EMBL" id="CP017315">
    <property type="protein sequence ID" value="AQS41042.1"/>
    <property type="molecule type" value="Genomic_DNA"/>
</dbReference>
<dbReference type="STRING" id="1902579.BHV28_03260"/>
<dbReference type="InterPro" id="IPR005746">
    <property type="entry name" value="Thioredoxin"/>
</dbReference>
<dbReference type="GO" id="GO:0045454">
    <property type="term" value="P:cell redox homeostasis"/>
    <property type="evidence" value="ECO:0007669"/>
    <property type="project" value="TreeGrafter"/>
</dbReference>
<organism evidence="8 9">
    <name type="scientific">Candidatus Tokpelaia hoelldobleri</name>
    <dbReference type="NCBI Taxonomy" id="1902579"/>
    <lineage>
        <taxon>Bacteria</taxon>
        <taxon>Pseudomonadati</taxon>
        <taxon>Pseudomonadota</taxon>
        <taxon>Alphaproteobacteria</taxon>
        <taxon>Hyphomicrobiales</taxon>
        <taxon>Candidatus Tokpelaia</taxon>
    </lineage>
</organism>
<evidence type="ECO:0000313" key="9">
    <source>
        <dbReference type="Proteomes" id="UP000188912"/>
    </source>
</evidence>
<dbReference type="KEGG" id="thd:BHV28_03260"/>
<dbReference type="PANTHER" id="PTHR45663:SF11">
    <property type="entry name" value="GEO12009P1"/>
    <property type="match status" value="1"/>
</dbReference>
<sequence length="306" mass="33002">MSGNGFYTNGNGAPRAAGGLIRETTTANFQADVMAESRNQPVLVDFWAPWCEPCKQLTPVLEKIVREAGGAVKLVKMNIDDHPTIAGQMGIRSIPAVVAFIDGRPVDAMMGAVPESDIKAFIGRLSGGQEKQAIADMLAGVAELVQKGDYMTASRVYAQILQDDPKNIAAIAGFATCLLETGETDKAKAILAGAPADEKNDPALKAVQTRIELLEQAEGLGDPAALEKRALDNPQDYQARFDLALVYNARGKRAEAADMLLAILKADRDWNDGVARRQLLQFFDAWGARDEATLNARRKLSTLLFS</sequence>
<dbReference type="AlphaFoldDB" id="A0A1U9JT59"/>
<gene>
    <name evidence="8" type="ORF">BHV28_03260</name>
</gene>
<evidence type="ECO:0000259" key="7">
    <source>
        <dbReference type="PROSITE" id="PS51352"/>
    </source>
</evidence>
<dbReference type="Proteomes" id="UP000188912">
    <property type="component" value="Chromosome"/>
</dbReference>
<evidence type="ECO:0000313" key="8">
    <source>
        <dbReference type="EMBL" id="AQS41042.1"/>
    </source>
</evidence>
<dbReference type="GO" id="GO:0005829">
    <property type="term" value="C:cytosol"/>
    <property type="evidence" value="ECO:0007669"/>
    <property type="project" value="TreeGrafter"/>
</dbReference>
<keyword evidence="5" id="KW-0676">Redox-active center</keyword>
<dbReference type="Gene3D" id="1.25.40.10">
    <property type="entry name" value="Tetratricopeptide repeat domain"/>
    <property type="match status" value="2"/>
</dbReference>
<evidence type="ECO:0000256" key="4">
    <source>
        <dbReference type="ARBA" id="ARBA00023157"/>
    </source>
</evidence>
<keyword evidence="2" id="KW-0813">Transport</keyword>
<accession>A0A1U9JT59</accession>
<dbReference type="Gene3D" id="3.40.30.10">
    <property type="entry name" value="Glutaredoxin"/>
    <property type="match status" value="1"/>
</dbReference>
<evidence type="ECO:0000256" key="6">
    <source>
        <dbReference type="NCBIfam" id="TIGR01068"/>
    </source>
</evidence>
<dbReference type="CDD" id="cd02947">
    <property type="entry name" value="TRX_family"/>
    <property type="match status" value="1"/>
</dbReference>
<protein>
    <recommendedName>
        <fullName evidence="6">Thioredoxin</fullName>
    </recommendedName>
</protein>
<dbReference type="GO" id="GO:0006950">
    <property type="term" value="P:response to stress"/>
    <property type="evidence" value="ECO:0007669"/>
    <property type="project" value="UniProtKB-ARBA"/>
</dbReference>